<evidence type="ECO:0000313" key="12">
    <source>
        <dbReference type="Proteomes" id="UP000176787"/>
    </source>
</evidence>
<keyword evidence="2" id="KW-0732">Signal</keyword>
<dbReference type="STRING" id="1801726.A3H02_00255"/>
<reference evidence="11 12" key="1">
    <citation type="journal article" date="2016" name="Nat. Commun.">
        <title>Thousands of microbial genomes shed light on interconnected biogeochemical processes in an aquifer system.</title>
        <authorList>
            <person name="Anantharaman K."/>
            <person name="Brown C.T."/>
            <person name="Hug L.A."/>
            <person name="Sharon I."/>
            <person name="Castelle C.J."/>
            <person name="Probst A.J."/>
            <person name="Thomas B.C."/>
            <person name="Singh A."/>
            <person name="Wilkins M.J."/>
            <person name="Karaoz U."/>
            <person name="Brodie E.L."/>
            <person name="Williams K.H."/>
            <person name="Hubbard S.S."/>
            <person name="Banfield J.F."/>
        </authorList>
    </citation>
    <scope>NUCLEOTIDE SEQUENCE [LARGE SCALE GENOMIC DNA]</scope>
</reference>
<evidence type="ECO:0000256" key="6">
    <source>
        <dbReference type="ARBA" id="ARBA00023316"/>
    </source>
</evidence>
<evidence type="ECO:0000313" key="11">
    <source>
        <dbReference type="EMBL" id="OGZ32560.1"/>
    </source>
</evidence>
<evidence type="ECO:0000256" key="1">
    <source>
        <dbReference type="ARBA" id="ARBA00007164"/>
    </source>
</evidence>
<keyword evidence="4" id="KW-0133">Cell shape</keyword>
<dbReference type="InterPro" id="IPR012338">
    <property type="entry name" value="Beta-lactam/transpept-like"/>
</dbReference>
<comment type="similarity">
    <text evidence="1 9">Belongs to the peptidase S11 family.</text>
</comment>
<feature type="active site" description="Acyl-ester intermediate" evidence="7">
    <location>
        <position position="89"/>
    </location>
</feature>
<feature type="active site" description="Proton acceptor" evidence="7">
    <location>
        <position position="92"/>
    </location>
</feature>
<organism evidence="11 12">
    <name type="scientific">Candidatus Niyogibacteria bacterium RIFCSPLOWO2_12_FULL_41_13</name>
    <dbReference type="NCBI Taxonomy" id="1801726"/>
    <lineage>
        <taxon>Bacteria</taxon>
        <taxon>Candidatus Niyogiibacteriota</taxon>
    </lineage>
</organism>
<dbReference type="GO" id="GO:0008360">
    <property type="term" value="P:regulation of cell shape"/>
    <property type="evidence" value="ECO:0007669"/>
    <property type="project" value="UniProtKB-KW"/>
</dbReference>
<dbReference type="AlphaFoldDB" id="A0A1G2F4K9"/>
<dbReference type="PRINTS" id="PR00725">
    <property type="entry name" value="DADACBPTASE1"/>
</dbReference>
<evidence type="ECO:0000256" key="8">
    <source>
        <dbReference type="PIRSR" id="PIRSR618044-2"/>
    </source>
</evidence>
<evidence type="ECO:0000256" key="9">
    <source>
        <dbReference type="RuleBase" id="RU004016"/>
    </source>
</evidence>
<dbReference type="SUPFAM" id="SSF56601">
    <property type="entry name" value="beta-lactamase/transpeptidase-like"/>
    <property type="match status" value="1"/>
</dbReference>
<accession>A0A1G2F4K9</accession>
<sequence>MSKFSLFFSFFILTLLINFKASYLYLGKPEYKTISKSSAVLLPNQVKTEDKERFFKPPAIAASSALAMRLSDEKIIFEKNSDAKLPLASLTKLMTAYAAEKSKGKQNNFEVLIPITKEAVNQEGDDGLILNEVFRSSVLRDIMLLGSSNDAARALAGQTDKFVESMNKEAKNLGLKNTQFFNPTGLDISKTESGALGTAEDLAKLVLAILKNYPYIFNITTREEAELLSENGFSHKIKNTNKLVFEIPGLIGGKTGFSDLAGGNLIIIADLSFNEPYLFIVLNSTYEGRFEDMKNLYQFVKEL</sequence>
<dbReference type="GO" id="GO:0006508">
    <property type="term" value="P:proteolysis"/>
    <property type="evidence" value="ECO:0007669"/>
    <property type="project" value="InterPro"/>
</dbReference>
<proteinExistence type="inferred from homology"/>
<protein>
    <recommendedName>
        <fullName evidence="10">Peptidase S11 D-alanyl-D-alanine carboxypeptidase A N-terminal domain-containing protein</fullName>
    </recommendedName>
</protein>
<dbReference type="GO" id="GO:0071555">
    <property type="term" value="P:cell wall organization"/>
    <property type="evidence" value="ECO:0007669"/>
    <property type="project" value="UniProtKB-KW"/>
</dbReference>
<feature type="binding site" evidence="8">
    <location>
        <position position="254"/>
    </location>
    <ligand>
        <name>substrate</name>
    </ligand>
</feature>
<evidence type="ECO:0000256" key="5">
    <source>
        <dbReference type="ARBA" id="ARBA00022984"/>
    </source>
</evidence>
<dbReference type="Pfam" id="PF00768">
    <property type="entry name" value="Peptidase_S11"/>
    <property type="match status" value="1"/>
</dbReference>
<name>A0A1G2F4K9_9BACT</name>
<keyword evidence="3" id="KW-0378">Hydrolase</keyword>
<feature type="domain" description="Peptidase S11 D-alanyl-D-alanine carboxypeptidase A N-terminal" evidence="10">
    <location>
        <begin position="56"/>
        <end position="282"/>
    </location>
</feature>
<evidence type="ECO:0000256" key="4">
    <source>
        <dbReference type="ARBA" id="ARBA00022960"/>
    </source>
</evidence>
<dbReference type="PANTHER" id="PTHR21581:SF6">
    <property type="entry name" value="TRAFFICKING PROTEIN PARTICLE COMPLEX SUBUNIT 12"/>
    <property type="match status" value="1"/>
</dbReference>
<evidence type="ECO:0000256" key="7">
    <source>
        <dbReference type="PIRSR" id="PIRSR618044-1"/>
    </source>
</evidence>
<dbReference type="GO" id="GO:0009002">
    <property type="term" value="F:serine-type D-Ala-D-Ala carboxypeptidase activity"/>
    <property type="evidence" value="ECO:0007669"/>
    <property type="project" value="InterPro"/>
</dbReference>
<feature type="active site" evidence="7">
    <location>
        <position position="147"/>
    </location>
</feature>
<dbReference type="InterPro" id="IPR001967">
    <property type="entry name" value="Peptidase_S11_N"/>
</dbReference>
<gene>
    <name evidence="11" type="ORF">A3H02_00255</name>
</gene>
<keyword evidence="5" id="KW-0573">Peptidoglycan synthesis</keyword>
<dbReference type="InterPro" id="IPR018044">
    <property type="entry name" value="Peptidase_S11"/>
</dbReference>
<dbReference type="PANTHER" id="PTHR21581">
    <property type="entry name" value="D-ALANYL-D-ALANINE CARBOXYPEPTIDASE"/>
    <property type="match status" value="1"/>
</dbReference>
<evidence type="ECO:0000256" key="2">
    <source>
        <dbReference type="ARBA" id="ARBA00022729"/>
    </source>
</evidence>
<evidence type="ECO:0000259" key="10">
    <source>
        <dbReference type="Pfam" id="PF00768"/>
    </source>
</evidence>
<dbReference type="Gene3D" id="3.40.710.10">
    <property type="entry name" value="DD-peptidase/beta-lactamase superfamily"/>
    <property type="match status" value="1"/>
</dbReference>
<evidence type="ECO:0000256" key="3">
    <source>
        <dbReference type="ARBA" id="ARBA00022801"/>
    </source>
</evidence>
<keyword evidence="6" id="KW-0961">Cell wall biogenesis/degradation</keyword>
<comment type="caution">
    <text evidence="11">The sequence shown here is derived from an EMBL/GenBank/DDBJ whole genome shotgun (WGS) entry which is preliminary data.</text>
</comment>
<dbReference type="GO" id="GO:0009252">
    <property type="term" value="P:peptidoglycan biosynthetic process"/>
    <property type="evidence" value="ECO:0007669"/>
    <property type="project" value="UniProtKB-KW"/>
</dbReference>
<dbReference type="EMBL" id="MHMS01000006">
    <property type="protein sequence ID" value="OGZ32560.1"/>
    <property type="molecule type" value="Genomic_DNA"/>
</dbReference>
<dbReference type="Proteomes" id="UP000176787">
    <property type="component" value="Unassembled WGS sequence"/>
</dbReference>